<accession>A0A2L0HBS6</accession>
<dbReference type="PROSITE" id="PS00211">
    <property type="entry name" value="ABC_TRANSPORTER_1"/>
    <property type="match status" value="1"/>
</dbReference>
<geneLocation type="plasmid" evidence="9">
    <name>psfrenxt3a</name>
</geneLocation>
<dbReference type="FunFam" id="3.40.50.300:FF:000032">
    <property type="entry name" value="Export ABC transporter ATP-binding protein"/>
    <property type="match status" value="1"/>
</dbReference>
<feature type="domain" description="ABC transporter" evidence="7">
    <location>
        <begin position="7"/>
        <end position="245"/>
    </location>
</feature>
<dbReference type="PROSITE" id="PS50893">
    <property type="entry name" value="ABC_TRANSPORTER_2"/>
    <property type="match status" value="1"/>
</dbReference>
<dbReference type="GO" id="GO:0005524">
    <property type="term" value="F:ATP binding"/>
    <property type="evidence" value="ECO:0007669"/>
    <property type="project" value="UniProtKB-KW"/>
</dbReference>
<comment type="similarity">
    <text evidence="6">Belongs to the ABC transporter superfamily. Macrolide exporter (TC 3.A.1.122) family.</text>
</comment>
<dbReference type="InterPro" id="IPR015854">
    <property type="entry name" value="ABC_transpr_LolD-like"/>
</dbReference>
<gene>
    <name evidence="8" type="ORF">NXT3_PA00355</name>
</gene>
<proteinExistence type="inferred from homology"/>
<organism evidence="8 9">
    <name type="scientific">Rhizobium fredii</name>
    <name type="common">Sinorhizobium fredii</name>
    <dbReference type="NCBI Taxonomy" id="380"/>
    <lineage>
        <taxon>Bacteria</taxon>
        <taxon>Pseudomonadati</taxon>
        <taxon>Pseudomonadota</taxon>
        <taxon>Alphaproteobacteria</taxon>
        <taxon>Hyphomicrobiales</taxon>
        <taxon>Rhizobiaceae</taxon>
        <taxon>Sinorhizobium/Ensifer group</taxon>
        <taxon>Sinorhizobium</taxon>
    </lineage>
</organism>
<evidence type="ECO:0000256" key="6">
    <source>
        <dbReference type="ARBA" id="ARBA00038388"/>
    </source>
</evidence>
<dbReference type="Gene3D" id="3.40.50.300">
    <property type="entry name" value="P-loop containing nucleotide triphosphate hydrolases"/>
    <property type="match status" value="1"/>
</dbReference>
<dbReference type="GO" id="GO:0016887">
    <property type="term" value="F:ATP hydrolysis activity"/>
    <property type="evidence" value="ECO:0007669"/>
    <property type="project" value="InterPro"/>
</dbReference>
<dbReference type="GO" id="GO:0098796">
    <property type="term" value="C:membrane protein complex"/>
    <property type="evidence" value="ECO:0007669"/>
    <property type="project" value="UniProtKB-ARBA"/>
</dbReference>
<sequence>MPGDVLIKIEGVRRSYRVGGRLTWALDYVTLNVRRGEFVAIMGPSGSGKSTFMNILGCLDSPTEGGYRLDGTDVSRLHHDELAVIRNQKIGFVFQSFNLLPRASALENVELPLLYRRMWASERRRRALVTLARFGLAERAAYMPTELSGGQQQRVAIARALATEPLLLLADEPTGALDSHTGQEIMAIFRRLNGEGLTIVLVTHEAGVAACADRIVAFRDGRVLDDGLANRVEEQSGPWRALLLAGDNAG</sequence>
<dbReference type="SMART" id="SM00382">
    <property type="entry name" value="AAA"/>
    <property type="match status" value="1"/>
</dbReference>
<dbReference type="InterPro" id="IPR027417">
    <property type="entry name" value="P-loop_NTPase"/>
</dbReference>
<reference evidence="8 9" key="1">
    <citation type="submission" date="2017-10" db="EMBL/GenBank/DDBJ databases">
        <title>Analysis of the genome sequences of Rhizobium populations associated to common bean (phaseolus vulgaris).</title>
        <authorList>
            <person name="Bustos P."/>
            <person name="Santamaria R.I."/>
            <person name="Miranda-Sanchez F."/>
            <person name="Perez-Carrascal O."/>
            <person name="Juarez S."/>
            <person name="Lozano L."/>
            <person name="Martinez-Flores I."/>
            <person name="Vinuesa P."/>
            <person name="Martinez-Romero E."/>
            <person name="Cevallos M.A."/>
            <person name="Romero D."/>
            <person name="Davila G."/>
            <person name="Gonzalez V."/>
        </authorList>
    </citation>
    <scope>NUCLEOTIDE SEQUENCE [LARGE SCALE GENOMIC DNA]</scope>
    <source>
        <strain evidence="8 9">NXT3</strain>
        <plasmid evidence="9">Plasmid psfrenxt3a</plasmid>
    </source>
</reference>
<dbReference type="PANTHER" id="PTHR24220">
    <property type="entry name" value="IMPORT ATP-BINDING PROTEIN"/>
    <property type="match status" value="1"/>
</dbReference>
<dbReference type="PANTHER" id="PTHR24220:SF86">
    <property type="entry name" value="ABC TRANSPORTER ABCH.1"/>
    <property type="match status" value="1"/>
</dbReference>
<dbReference type="CDD" id="cd03255">
    <property type="entry name" value="ABC_MJ0796_LolCDE_FtsE"/>
    <property type="match status" value="1"/>
</dbReference>
<keyword evidence="4 8" id="KW-0067">ATP-binding</keyword>
<keyword evidence="1" id="KW-0813">Transport</keyword>
<protein>
    <submittedName>
        <fullName evidence="8">ABC transporter ATP-binding protein</fullName>
    </submittedName>
</protein>
<name>A0A2L0HBS6_RHIFR</name>
<keyword evidence="2" id="KW-0472">Membrane</keyword>
<dbReference type="Pfam" id="PF00005">
    <property type="entry name" value="ABC_tran"/>
    <property type="match status" value="1"/>
</dbReference>
<keyword evidence="2" id="KW-0997">Cell inner membrane</keyword>
<keyword evidence="2" id="KW-1003">Cell membrane</keyword>
<evidence type="ECO:0000256" key="5">
    <source>
        <dbReference type="ARBA" id="ARBA00022967"/>
    </source>
</evidence>
<dbReference type="InterPro" id="IPR017911">
    <property type="entry name" value="MacB-like_ATP-bd"/>
</dbReference>
<dbReference type="GO" id="GO:0005886">
    <property type="term" value="C:plasma membrane"/>
    <property type="evidence" value="ECO:0007669"/>
    <property type="project" value="TreeGrafter"/>
</dbReference>
<dbReference type="AlphaFoldDB" id="A0A2L0HBS6"/>
<evidence type="ECO:0000313" key="9">
    <source>
        <dbReference type="Proteomes" id="UP000239340"/>
    </source>
</evidence>
<evidence type="ECO:0000313" key="8">
    <source>
        <dbReference type="EMBL" id="AUX78642.1"/>
    </source>
</evidence>
<dbReference type="Proteomes" id="UP000239340">
    <property type="component" value="Plasmid pSfreNXT3a"/>
</dbReference>
<dbReference type="SUPFAM" id="SSF52540">
    <property type="entry name" value="P-loop containing nucleoside triphosphate hydrolases"/>
    <property type="match status" value="1"/>
</dbReference>
<keyword evidence="5" id="KW-1278">Translocase</keyword>
<evidence type="ECO:0000259" key="7">
    <source>
        <dbReference type="PROSITE" id="PS50893"/>
    </source>
</evidence>
<evidence type="ECO:0000256" key="1">
    <source>
        <dbReference type="ARBA" id="ARBA00022448"/>
    </source>
</evidence>
<evidence type="ECO:0000256" key="3">
    <source>
        <dbReference type="ARBA" id="ARBA00022741"/>
    </source>
</evidence>
<keyword evidence="3" id="KW-0547">Nucleotide-binding</keyword>
<evidence type="ECO:0000256" key="2">
    <source>
        <dbReference type="ARBA" id="ARBA00022519"/>
    </source>
</evidence>
<evidence type="ECO:0000256" key="4">
    <source>
        <dbReference type="ARBA" id="ARBA00022840"/>
    </source>
</evidence>
<dbReference type="EMBL" id="CP024308">
    <property type="protein sequence ID" value="AUX78642.1"/>
    <property type="molecule type" value="Genomic_DNA"/>
</dbReference>
<keyword evidence="8" id="KW-0614">Plasmid</keyword>
<dbReference type="InterPro" id="IPR003439">
    <property type="entry name" value="ABC_transporter-like_ATP-bd"/>
</dbReference>
<dbReference type="InterPro" id="IPR003593">
    <property type="entry name" value="AAA+_ATPase"/>
</dbReference>
<dbReference type="InterPro" id="IPR017871">
    <property type="entry name" value="ABC_transporter-like_CS"/>
</dbReference>
<dbReference type="GO" id="GO:0022857">
    <property type="term" value="F:transmembrane transporter activity"/>
    <property type="evidence" value="ECO:0007669"/>
    <property type="project" value="TreeGrafter"/>
</dbReference>
<dbReference type="RefSeq" id="WP_104840296.1">
    <property type="nucleotide sequence ID" value="NZ_CP024308.1"/>
</dbReference>